<reference evidence="2" key="1">
    <citation type="submission" date="2022-08" db="EMBL/GenBank/DDBJ databases">
        <authorList>
            <consortium name="DOE Joint Genome Institute"/>
            <person name="Min B."/>
            <person name="Riley R."/>
            <person name="Sierra-Patev S."/>
            <person name="Naranjo-Ortiz M."/>
            <person name="Looney B."/>
            <person name="Konkel Z."/>
            <person name="Slot J.C."/>
            <person name="Sakamoto Y."/>
            <person name="Steenwyk J.L."/>
            <person name="Rokas A."/>
            <person name="Carro J."/>
            <person name="Camarero S."/>
            <person name="Ferreira P."/>
            <person name="Molpeceres G."/>
            <person name="Ruiz-Duenas F.J."/>
            <person name="Serrano A."/>
            <person name="Henrissat B."/>
            <person name="Drula E."/>
            <person name="Hughes K.W."/>
            <person name="Mata J.L."/>
            <person name="Ishikawa N.K."/>
            <person name="Vargas-Isla R."/>
            <person name="Ushijima S."/>
            <person name="Smith C.A."/>
            <person name="Ahrendt S."/>
            <person name="Andreopoulos W."/>
            <person name="He G."/>
            <person name="Labutti K."/>
            <person name="Lipzen A."/>
            <person name="Ng V."/>
            <person name="Sandor L."/>
            <person name="Barry K."/>
            <person name="Martinez A.T."/>
            <person name="Xiao Y."/>
            <person name="Gibbons J.G."/>
            <person name="Terashima K."/>
            <person name="Hibbett D.S."/>
            <person name="Grigoriev I.V."/>
        </authorList>
    </citation>
    <scope>NUCLEOTIDE SEQUENCE</scope>
    <source>
        <strain evidence="2">TFB9207</strain>
    </source>
</reference>
<dbReference type="Proteomes" id="UP001163846">
    <property type="component" value="Unassembled WGS sequence"/>
</dbReference>
<evidence type="ECO:0008006" key="4">
    <source>
        <dbReference type="Google" id="ProtNLM"/>
    </source>
</evidence>
<feature type="chain" id="PRO_5041389962" description="Ubiquitin 3 binding protein But2 C-terminal domain-containing protein" evidence="1">
    <location>
        <begin position="26"/>
        <end position="160"/>
    </location>
</feature>
<gene>
    <name evidence="2" type="ORF">F5878DRAFT_608808</name>
</gene>
<organism evidence="2 3">
    <name type="scientific">Lentinula raphanica</name>
    <dbReference type="NCBI Taxonomy" id="153919"/>
    <lineage>
        <taxon>Eukaryota</taxon>
        <taxon>Fungi</taxon>
        <taxon>Dikarya</taxon>
        <taxon>Basidiomycota</taxon>
        <taxon>Agaricomycotina</taxon>
        <taxon>Agaricomycetes</taxon>
        <taxon>Agaricomycetidae</taxon>
        <taxon>Agaricales</taxon>
        <taxon>Marasmiineae</taxon>
        <taxon>Omphalotaceae</taxon>
        <taxon>Lentinula</taxon>
    </lineage>
</organism>
<comment type="caution">
    <text evidence="2">The sequence shown here is derived from an EMBL/GenBank/DDBJ whole genome shotgun (WGS) entry which is preliminary data.</text>
</comment>
<evidence type="ECO:0000256" key="1">
    <source>
        <dbReference type="SAM" id="SignalP"/>
    </source>
</evidence>
<protein>
    <recommendedName>
        <fullName evidence="4">Ubiquitin 3 binding protein But2 C-terminal domain-containing protein</fullName>
    </recommendedName>
</protein>
<accession>A0AA38PFM9</accession>
<sequence>MRIASTSILLSIISAFLATIDPIVAMPAPGAPPTTPGPATSTTSGSTVVYKPKADYIVGIPMYVGRAAATRTRLVVQFSSKDTVEGVSGVIDLRGVDRIAFPVHNALPANCILHFEGPTFPEPKVFSGPFPPRRFLRSTETIEWDDNDAYHTVKATCYRR</sequence>
<feature type="signal peptide" evidence="1">
    <location>
        <begin position="1"/>
        <end position="25"/>
    </location>
</feature>
<name>A0AA38PFM9_9AGAR</name>
<proteinExistence type="predicted"/>
<keyword evidence="3" id="KW-1185">Reference proteome</keyword>
<dbReference type="EMBL" id="MU806019">
    <property type="protein sequence ID" value="KAJ3842049.1"/>
    <property type="molecule type" value="Genomic_DNA"/>
</dbReference>
<evidence type="ECO:0000313" key="2">
    <source>
        <dbReference type="EMBL" id="KAJ3842049.1"/>
    </source>
</evidence>
<keyword evidence="1" id="KW-0732">Signal</keyword>
<evidence type="ECO:0000313" key="3">
    <source>
        <dbReference type="Proteomes" id="UP001163846"/>
    </source>
</evidence>
<dbReference type="AlphaFoldDB" id="A0AA38PFM9"/>